<reference evidence="2 4" key="2">
    <citation type="submission" date="2017-03" db="EMBL/GenBank/DDBJ databases">
        <title>Complete sequence of Clostridium formicaceticum DSM 92.</title>
        <authorList>
            <person name="Poehlein A."/>
            <person name="Karl M."/>
            <person name="Bengelsdorf F.R."/>
            <person name="Duerre P."/>
            <person name="Daniel R."/>
        </authorList>
    </citation>
    <scope>NUCLEOTIDE SEQUENCE [LARGE SCALE GENOMIC DNA]</scope>
    <source>
        <strain evidence="2 4">DSM 92</strain>
    </source>
</reference>
<dbReference type="EMBL" id="CP020559">
    <property type="protein sequence ID" value="ARE87446.1"/>
    <property type="molecule type" value="Genomic_DNA"/>
</dbReference>
<reference evidence="1 3" key="1">
    <citation type="submission" date="2016-10" db="EMBL/GenBank/DDBJ databases">
        <title>Complete Genome Sequence of Acetogen Clostridium formicoaceticum ATCC 27076.</title>
        <authorList>
            <person name="Bao T."/>
            <person name="Cheng C."/>
            <person name="Zhao J."/>
            <person name="Yang S.-T."/>
            <person name="Wang J."/>
            <person name="Wang M."/>
        </authorList>
    </citation>
    <scope>NUCLEOTIDE SEQUENCE [LARGE SCALE GENOMIC DNA]</scope>
    <source>
        <strain evidence="1 3">ATCC 27076</strain>
    </source>
</reference>
<gene>
    <name evidence="1" type="ORF">BJL90_14520</name>
    <name evidence="2" type="ORF">CLFO_18460</name>
</gene>
<dbReference type="AlphaFoldDB" id="A0AAC9RJW4"/>
<evidence type="ECO:0000313" key="3">
    <source>
        <dbReference type="Proteomes" id="UP000177894"/>
    </source>
</evidence>
<protein>
    <submittedName>
        <fullName evidence="1">2-amino-4-ketopentanoate thiolase</fullName>
    </submittedName>
</protein>
<dbReference type="KEGG" id="cfm:BJL90_14520"/>
<dbReference type="NCBIfam" id="NF040739">
    <property type="entry name" value="ornith_OrtA"/>
    <property type="match status" value="1"/>
</dbReference>
<proteinExistence type="predicted"/>
<name>A0AAC9RJW4_9CLOT</name>
<dbReference type="EMBL" id="CP017603">
    <property type="protein sequence ID" value="AOY76962.1"/>
    <property type="molecule type" value="Genomic_DNA"/>
</dbReference>
<dbReference type="Proteomes" id="UP000192478">
    <property type="component" value="Chromosome"/>
</dbReference>
<dbReference type="Proteomes" id="UP000177894">
    <property type="component" value="Chromosome"/>
</dbReference>
<evidence type="ECO:0000313" key="1">
    <source>
        <dbReference type="EMBL" id="AOY76962.1"/>
    </source>
</evidence>
<organism evidence="2 4">
    <name type="scientific">Clostridium formicaceticum</name>
    <dbReference type="NCBI Taxonomy" id="1497"/>
    <lineage>
        <taxon>Bacteria</taxon>
        <taxon>Bacillati</taxon>
        <taxon>Bacillota</taxon>
        <taxon>Clostridia</taxon>
        <taxon>Eubacteriales</taxon>
        <taxon>Clostridiaceae</taxon>
        <taxon>Clostridium</taxon>
    </lineage>
</organism>
<keyword evidence="3" id="KW-1185">Reference proteome</keyword>
<evidence type="ECO:0000313" key="2">
    <source>
        <dbReference type="EMBL" id="ARE87446.1"/>
    </source>
</evidence>
<dbReference type="RefSeq" id="WP_070969484.1">
    <property type="nucleotide sequence ID" value="NZ_CP017603.1"/>
</dbReference>
<dbReference type="Pfam" id="PF22010">
    <property type="entry name" value="OrtA"/>
    <property type="match status" value="1"/>
</dbReference>
<evidence type="ECO:0000313" key="4">
    <source>
        <dbReference type="Proteomes" id="UP000192478"/>
    </source>
</evidence>
<dbReference type="InterPro" id="IPR047755">
    <property type="entry name" value="OrtA"/>
</dbReference>
<sequence length="102" mass="11754">MKIEKGSWVRIHDIVLEPDERTGQLPEDTKKVPLEMWTKGFLLQEAMVGDQVEIRTITGRRAEGTLVEANPYYEHDFGRFVPEILQIGIQLKEMLWGGEEDA</sequence>
<accession>A0AAC9RJW4</accession>